<evidence type="ECO:0000313" key="2">
    <source>
        <dbReference type="EMBL" id="KAA8549987.1"/>
    </source>
</evidence>
<dbReference type="Proteomes" id="UP000325577">
    <property type="component" value="Linkage Group LG0"/>
</dbReference>
<dbReference type="EMBL" id="CM018031">
    <property type="protein sequence ID" value="KAA8549987.1"/>
    <property type="molecule type" value="Genomic_DNA"/>
</dbReference>
<proteinExistence type="predicted"/>
<protein>
    <submittedName>
        <fullName evidence="2">Uncharacterized protein</fullName>
    </submittedName>
</protein>
<reference evidence="2 3" key="1">
    <citation type="submission" date="2019-09" db="EMBL/GenBank/DDBJ databases">
        <title>A chromosome-level genome assembly of the Chinese tupelo Nyssa sinensis.</title>
        <authorList>
            <person name="Yang X."/>
            <person name="Kang M."/>
            <person name="Yang Y."/>
            <person name="Xiong H."/>
            <person name="Wang M."/>
            <person name="Zhang Z."/>
            <person name="Wang Z."/>
            <person name="Wu H."/>
            <person name="Ma T."/>
            <person name="Liu J."/>
            <person name="Xi Z."/>
        </authorList>
    </citation>
    <scope>NUCLEOTIDE SEQUENCE [LARGE SCALE GENOMIC DNA]</scope>
    <source>
        <strain evidence="2">J267</strain>
        <tissue evidence="2">Leaf</tissue>
    </source>
</reference>
<evidence type="ECO:0000256" key="1">
    <source>
        <dbReference type="SAM" id="MobiDB-lite"/>
    </source>
</evidence>
<organism evidence="2 3">
    <name type="scientific">Nyssa sinensis</name>
    <dbReference type="NCBI Taxonomy" id="561372"/>
    <lineage>
        <taxon>Eukaryota</taxon>
        <taxon>Viridiplantae</taxon>
        <taxon>Streptophyta</taxon>
        <taxon>Embryophyta</taxon>
        <taxon>Tracheophyta</taxon>
        <taxon>Spermatophyta</taxon>
        <taxon>Magnoliopsida</taxon>
        <taxon>eudicotyledons</taxon>
        <taxon>Gunneridae</taxon>
        <taxon>Pentapetalae</taxon>
        <taxon>asterids</taxon>
        <taxon>Cornales</taxon>
        <taxon>Nyssaceae</taxon>
        <taxon>Nyssa</taxon>
    </lineage>
</organism>
<keyword evidence="3" id="KW-1185">Reference proteome</keyword>
<sequence length="212" mass="23468">MVRSSDTGLNHLVERPRLPDKAIHQRHLSDARIRDDLTLQMQKVGSRMEGRFRLGQRRGGFNIGPRATQLEPPKPISGLHSRNGTSLMQYKNSSVGLTVGPSRLAQRRRGFNNVSRTAHREPSKPRSGLHSKQGTFTGKKYRAVPIGMQEGSCMLDCGRGFTSGPGKQGATAVGLELQAGPKRRELGLVIARISCNFRTEVSRRCSSRLKEQ</sequence>
<name>A0A5J5C7U0_9ASTE</name>
<accession>A0A5J5C7U0</accession>
<evidence type="ECO:0000313" key="3">
    <source>
        <dbReference type="Proteomes" id="UP000325577"/>
    </source>
</evidence>
<dbReference type="AlphaFoldDB" id="A0A5J5C7U0"/>
<feature type="region of interest" description="Disordered" evidence="1">
    <location>
        <begin position="56"/>
        <end position="86"/>
    </location>
</feature>
<gene>
    <name evidence="2" type="ORF">F0562_001656</name>
</gene>
<feature type="region of interest" description="Disordered" evidence="1">
    <location>
        <begin position="106"/>
        <end position="137"/>
    </location>
</feature>